<protein>
    <submittedName>
        <fullName evidence="6">Non-ribosomal peptide synthetase</fullName>
    </submittedName>
</protein>
<evidence type="ECO:0000256" key="1">
    <source>
        <dbReference type="ARBA" id="ARBA00001957"/>
    </source>
</evidence>
<comment type="caution">
    <text evidence="6">The sequence shown here is derived from an EMBL/GenBank/DDBJ whole genome shotgun (WGS) entry which is preliminary data.</text>
</comment>
<gene>
    <name evidence="6" type="ORF">C7B65_16575</name>
</gene>
<dbReference type="InterPro" id="IPR045851">
    <property type="entry name" value="AMP-bd_C_sf"/>
</dbReference>
<evidence type="ECO:0000256" key="3">
    <source>
        <dbReference type="ARBA" id="ARBA00022450"/>
    </source>
</evidence>
<dbReference type="InterPro" id="IPR009081">
    <property type="entry name" value="PP-bd_ACP"/>
</dbReference>
<dbReference type="Pfam" id="PF00975">
    <property type="entry name" value="Thioesterase"/>
    <property type="match status" value="1"/>
</dbReference>
<dbReference type="GO" id="GO:0008610">
    <property type="term" value="P:lipid biosynthetic process"/>
    <property type="evidence" value="ECO:0007669"/>
    <property type="project" value="UniProtKB-ARBA"/>
</dbReference>
<dbReference type="CDD" id="cd19543">
    <property type="entry name" value="DCL_NRPS"/>
    <property type="match status" value="1"/>
</dbReference>
<dbReference type="InterPro" id="IPR023213">
    <property type="entry name" value="CAT-like_dom_sf"/>
</dbReference>
<dbReference type="GO" id="GO:0043041">
    <property type="term" value="P:amino acid activation for nonribosomal peptide biosynthetic process"/>
    <property type="evidence" value="ECO:0007669"/>
    <property type="project" value="TreeGrafter"/>
</dbReference>
<evidence type="ECO:0000259" key="5">
    <source>
        <dbReference type="PROSITE" id="PS50075"/>
    </source>
</evidence>
<evidence type="ECO:0000256" key="2">
    <source>
        <dbReference type="ARBA" id="ARBA00006432"/>
    </source>
</evidence>
<organism evidence="6 7">
    <name type="scientific">Phormidesmis priestleyi ULC007</name>
    <dbReference type="NCBI Taxonomy" id="1920490"/>
    <lineage>
        <taxon>Bacteria</taxon>
        <taxon>Bacillati</taxon>
        <taxon>Cyanobacteriota</taxon>
        <taxon>Cyanophyceae</taxon>
        <taxon>Leptolyngbyales</taxon>
        <taxon>Leptolyngbyaceae</taxon>
        <taxon>Phormidesmis</taxon>
    </lineage>
</organism>
<dbReference type="Gene3D" id="3.40.50.1820">
    <property type="entry name" value="alpha/beta hydrolase"/>
    <property type="match status" value="1"/>
</dbReference>
<dbReference type="InterPro" id="IPR006162">
    <property type="entry name" value="Ppantetheine_attach_site"/>
</dbReference>
<dbReference type="Gene3D" id="3.30.300.30">
    <property type="match status" value="1"/>
</dbReference>
<reference evidence="6 7" key="1">
    <citation type="submission" date="2018-02" db="EMBL/GenBank/DDBJ databases">
        <authorList>
            <person name="Cohen D.B."/>
            <person name="Kent A.D."/>
        </authorList>
    </citation>
    <scope>NUCLEOTIDE SEQUENCE [LARGE SCALE GENOMIC DNA]</scope>
    <source>
        <strain evidence="6 7">ULC007</strain>
    </source>
</reference>
<keyword evidence="3" id="KW-0596">Phosphopantetheine</keyword>
<dbReference type="Gene3D" id="1.10.1200.10">
    <property type="entry name" value="ACP-like"/>
    <property type="match status" value="1"/>
</dbReference>
<dbReference type="OrthoDB" id="9765680at2"/>
<dbReference type="Gene3D" id="3.30.559.30">
    <property type="entry name" value="Nonribosomal peptide synthetase, condensation domain"/>
    <property type="match status" value="1"/>
</dbReference>
<keyword evidence="4" id="KW-0597">Phosphoprotein</keyword>
<dbReference type="Pfam" id="PF00501">
    <property type="entry name" value="AMP-binding"/>
    <property type="match status" value="1"/>
</dbReference>
<comment type="similarity">
    <text evidence="2">Belongs to the ATP-dependent AMP-binding enzyme family.</text>
</comment>
<dbReference type="InterPro" id="IPR000873">
    <property type="entry name" value="AMP-dep_synth/lig_dom"/>
</dbReference>
<dbReference type="Gene3D" id="3.30.559.10">
    <property type="entry name" value="Chloramphenicol acetyltransferase-like domain"/>
    <property type="match status" value="1"/>
</dbReference>
<dbReference type="PROSITE" id="PS50075">
    <property type="entry name" value="CARRIER"/>
    <property type="match status" value="1"/>
</dbReference>
<dbReference type="PROSITE" id="PS00012">
    <property type="entry name" value="PHOSPHOPANTETHEINE"/>
    <property type="match status" value="1"/>
</dbReference>
<evidence type="ECO:0000256" key="4">
    <source>
        <dbReference type="ARBA" id="ARBA00022553"/>
    </source>
</evidence>
<reference evidence="6 7" key="2">
    <citation type="submission" date="2018-03" db="EMBL/GenBank/DDBJ databases">
        <title>The ancient ancestry and fast evolution of plastids.</title>
        <authorList>
            <person name="Moore K.R."/>
            <person name="Magnabosco C."/>
            <person name="Momper L."/>
            <person name="Gold D.A."/>
            <person name="Bosak T."/>
            <person name="Fournier G.P."/>
        </authorList>
    </citation>
    <scope>NUCLEOTIDE SEQUENCE [LARGE SCALE GENOMIC DNA]</scope>
    <source>
        <strain evidence="6 7">ULC007</strain>
    </source>
</reference>
<dbReference type="FunFam" id="3.40.50.980:FF:000001">
    <property type="entry name" value="Non-ribosomal peptide synthetase"/>
    <property type="match status" value="1"/>
</dbReference>
<dbReference type="GO" id="GO:0044550">
    <property type="term" value="P:secondary metabolite biosynthetic process"/>
    <property type="evidence" value="ECO:0007669"/>
    <property type="project" value="UniProtKB-ARBA"/>
</dbReference>
<dbReference type="InterPro" id="IPR001242">
    <property type="entry name" value="Condensation_dom"/>
</dbReference>
<dbReference type="Pfam" id="PF00668">
    <property type="entry name" value="Condensation"/>
    <property type="match status" value="1"/>
</dbReference>
<evidence type="ECO:0000313" key="7">
    <source>
        <dbReference type="Proteomes" id="UP000238634"/>
    </source>
</evidence>
<dbReference type="SUPFAM" id="SSF52777">
    <property type="entry name" value="CoA-dependent acyltransferases"/>
    <property type="match status" value="2"/>
</dbReference>
<dbReference type="InterPro" id="IPR029058">
    <property type="entry name" value="AB_hydrolase_fold"/>
</dbReference>
<sequence>MFEEKVEETYPLSSMQQGILFHSLYQPRSGIDIEQMVCGLPEAINAQKFLKAWNCTVERHPILRTRFAWDSTHEPTQVVHEWVRLPLKQQDWRSDTPNEQRDRLAAYLKHDRQQGFDLTQSLNHEPLMRFALFRLADADYQFIWTFHHILLDGRSFPLVLQEVFAFYEAFCKGDSLSLESPRPYRDYIEWTQQQDFSASQSFWQQLLKGFQNPTPLLSAQASNQLQSEVGHDEAKIRLSGELTTGLKSFADQSQVTLNTIVQGAWALLLSRYRGEPDVVFGATRACRKSTVAGAESMVGLLINTLPVRVKIDPDTSLVPWLKELRSQHLAIRPHEHTPLVQVQTWSEISPGVSLFESIVMFESYDLNDRLQQQGGNWQNREIRLLEQPSFPLVLIACLGSELTLKISYDRTRFDQAAVQRMLGHLQTMLEGMVAHPSQRLAELPLLTIAERHQLLSEWNDTAAAYAQDRCLHELFEAKAKQTPDAIAVVYGTHTLTYRELNQQANQLAHHLKQLGIGAGDFVGVYLNRGLEMIPALLGILKAGGAYIPLEPTFPNARVQWILESLSVRCVVSQPIHRSTFEELQPQLPDLAHLICLDATAETPSVALSTPLEVWEPSALRQLPTHNLPRQSSPDDTAYVIFTSGSTGTPKGVVVRHKPVINLIEWVNRTFQVNACDRVLFITSLCFDLSVYDVFGLLAAGGSIRVVSSEEVRDPQAMLTILQNEPITFWDSAPPALQQLAPFFSTIAPQKSALRLVFMSGDWVPVTLPDALKETFPGVEVVSLGGATEATVWSNFYRIGDVNPNWASIPYGKPIQNAQYYVLDAGFNPCPIGVTGELYIGGDCLASGYTDPDKTAERFIANPLSSSSRLYRTGDLARFFPDGNIEFLGRIDHQVKIRGFRIELGEIEAVLSQHPAITDSVVMAREDQPGDKRLVAYVVSADGHPPTINDLRNFLREKLPEYMVPSAIVFLDLIPLTQNGKVDRRALPVPEATRTDAKAFVAPQTAIQSQLAELWQRILGITAIGITDNFFELGGHSILAVNLVNQIEKTFGQRLPVAAIFQSPTIEQQAILLQQPEKVISGSAIAPIQPNGSKRPLFAIHVLGRGLSFCRPLARHLGLDQPVYGLAAQVSDQPDAPPNEVKALVTHYIQQMQTVQPQGPYHLMGISFGGTIAFEMAQQLQAQGQEVALLALLDTLAPLTVVRKLPLQSRLIAYSQQLLQMTLTQVSEKLKKEWLERTLKYPALAEVYQWGYRARNRPFPEALEDILYAHKNSGANDVYAPQVYPGRIVFLRAQDQQVSIKFGADPRSGWAEFAAGGVEVHEIPGDHVGMLEEPNVRVVAEAFQLYLD</sequence>
<dbReference type="FunFam" id="3.30.300.30:FF:000010">
    <property type="entry name" value="Enterobactin synthetase component F"/>
    <property type="match status" value="1"/>
</dbReference>
<dbReference type="EMBL" id="PVWG01000020">
    <property type="protein sequence ID" value="PSB18148.1"/>
    <property type="molecule type" value="Genomic_DNA"/>
</dbReference>
<dbReference type="STRING" id="1920490.GCA_001895925_01134"/>
<dbReference type="SUPFAM" id="SSF56801">
    <property type="entry name" value="Acetyl-CoA synthetase-like"/>
    <property type="match status" value="1"/>
</dbReference>
<dbReference type="FunFam" id="3.40.50.12780:FF:000012">
    <property type="entry name" value="Non-ribosomal peptide synthetase"/>
    <property type="match status" value="1"/>
</dbReference>
<feature type="domain" description="Carrier" evidence="5">
    <location>
        <begin position="1001"/>
        <end position="1076"/>
    </location>
</feature>
<evidence type="ECO:0000313" key="6">
    <source>
        <dbReference type="EMBL" id="PSB18148.1"/>
    </source>
</evidence>
<dbReference type="PROSITE" id="PS00455">
    <property type="entry name" value="AMP_BINDING"/>
    <property type="match status" value="1"/>
</dbReference>
<dbReference type="GO" id="GO:0003824">
    <property type="term" value="F:catalytic activity"/>
    <property type="evidence" value="ECO:0007669"/>
    <property type="project" value="InterPro"/>
</dbReference>
<dbReference type="InterPro" id="IPR010071">
    <property type="entry name" value="AA_adenyl_dom"/>
</dbReference>
<dbReference type="Proteomes" id="UP000238634">
    <property type="component" value="Unassembled WGS sequence"/>
</dbReference>
<dbReference type="GO" id="GO:0005737">
    <property type="term" value="C:cytoplasm"/>
    <property type="evidence" value="ECO:0007669"/>
    <property type="project" value="TreeGrafter"/>
</dbReference>
<name>A0A2T1DCD5_9CYAN</name>
<dbReference type="InterPro" id="IPR020845">
    <property type="entry name" value="AMP-binding_CS"/>
</dbReference>
<dbReference type="InterPro" id="IPR020806">
    <property type="entry name" value="PKS_PP-bd"/>
</dbReference>
<dbReference type="CDD" id="cd05930">
    <property type="entry name" value="A_NRPS"/>
    <property type="match status" value="1"/>
</dbReference>
<proteinExistence type="inferred from homology"/>
<dbReference type="InterPro" id="IPR036736">
    <property type="entry name" value="ACP-like_sf"/>
</dbReference>
<dbReference type="NCBIfam" id="TIGR01733">
    <property type="entry name" value="AA-adenyl-dom"/>
    <property type="match status" value="1"/>
</dbReference>
<dbReference type="Gene3D" id="3.40.50.980">
    <property type="match status" value="2"/>
</dbReference>
<dbReference type="Gene3D" id="2.30.38.10">
    <property type="entry name" value="Luciferase, Domain 3"/>
    <property type="match status" value="1"/>
</dbReference>
<comment type="cofactor">
    <cofactor evidence="1">
        <name>pantetheine 4'-phosphate</name>
        <dbReference type="ChEBI" id="CHEBI:47942"/>
    </cofactor>
</comment>
<dbReference type="SMART" id="SM00823">
    <property type="entry name" value="PKS_PP"/>
    <property type="match status" value="1"/>
</dbReference>
<dbReference type="InterPro" id="IPR025110">
    <property type="entry name" value="AMP-bd_C"/>
</dbReference>
<keyword evidence="7" id="KW-1185">Reference proteome</keyword>
<dbReference type="InterPro" id="IPR001031">
    <property type="entry name" value="Thioesterase"/>
</dbReference>
<dbReference type="SUPFAM" id="SSF53474">
    <property type="entry name" value="alpha/beta-Hydrolases"/>
    <property type="match status" value="1"/>
</dbReference>
<dbReference type="Pfam" id="PF00550">
    <property type="entry name" value="PP-binding"/>
    <property type="match status" value="1"/>
</dbReference>
<accession>A0A2T1DCD5</accession>
<dbReference type="PANTHER" id="PTHR45527">
    <property type="entry name" value="NONRIBOSOMAL PEPTIDE SYNTHETASE"/>
    <property type="match status" value="1"/>
</dbReference>
<dbReference type="SUPFAM" id="SSF47336">
    <property type="entry name" value="ACP-like"/>
    <property type="match status" value="1"/>
</dbReference>
<dbReference type="Pfam" id="PF13193">
    <property type="entry name" value="AMP-binding_C"/>
    <property type="match status" value="1"/>
</dbReference>
<dbReference type="PANTHER" id="PTHR45527:SF1">
    <property type="entry name" value="FATTY ACID SYNTHASE"/>
    <property type="match status" value="1"/>
</dbReference>
<dbReference type="GO" id="GO:0031177">
    <property type="term" value="F:phosphopantetheine binding"/>
    <property type="evidence" value="ECO:0007669"/>
    <property type="project" value="InterPro"/>
</dbReference>
<dbReference type="FunFam" id="1.10.1200.10:FF:000005">
    <property type="entry name" value="Nonribosomal peptide synthetase 1"/>
    <property type="match status" value="1"/>
</dbReference>